<protein>
    <submittedName>
        <fullName evidence="1">Uncharacterized protein</fullName>
    </submittedName>
</protein>
<dbReference type="EMBL" id="JBFAUK010000032">
    <property type="protein sequence ID" value="MEV5510436.1"/>
    <property type="molecule type" value="Genomic_DNA"/>
</dbReference>
<comment type="caution">
    <text evidence="1">The sequence shown here is derived from an EMBL/GenBank/DDBJ whole genome shotgun (WGS) entry which is preliminary data.</text>
</comment>
<dbReference type="Proteomes" id="UP001552594">
    <property type="component" value="Unassembled WGS sequence"/>
</dbReference>
<dbReference type="RefSeq" id="WP_109281744.1">
    <property type="nucleotide sequence ID" value="NZ_JBFAUK010000032.1"/>
</dbReference>
<organism evidence="1 2">
    <name type="scientific">Streptomyces orinoci</name>
    <name type="common">Streptoverticillium orinoci</name>
    <dbReference type="NCBI Taxonomy" id="67339"/>
    <lineage>
        <taxon>Bacteria</taxon>
        <taxon>Bacillati</taxon>
        <taxon>Actinomycetota</taxon>
        <taxon>Actinomycetes</taxon>
        <taxon>Kitasatosporales</taxon>
        <taxon>Streptomycetaceae</taxon>
        <taxon>Streptomyces</taxon>
    </lineage>
</organism>
<accession>A0ABV3K5J8</accession>
<evidence type="ECO:0000313" key="2">
    <source>
        <dbReference type="Proteomes" id="UP001552594"/>
    </source>
</evidence>
<proteinExistence type="predicted"/>
<name>A0ABV3K5J8_STRON</name>
<reference evidence="1 2" key="1">
    <citation type="submission" date="2024-06" db="EMBL/GenBank/DDBJ databases">
        <title>The Natural Products Discovery Center: Release of the First 8490 Sequenced Strains for Exploring Actinobacteria Biosynthetic Diversity.</title>
        <authorList>
            <person name="Kalkreuter E."/>
            <person name="Kautsar S.A."/>
            <person name="Yang D."/>
            <person name="Bader C.D."/>
            <person name="Teijaro C.N."/>
            <person name="Fluegel L."/>
            <person name="Davis C.M."/>
            <person name="Simpson J.R."/>
            <person name="Lauterbach L."/>
            <person name="Steele A.D."/>
            <person name="Gui C."/>
            <person name="Meng S."/>
            <person name="Li G."/>
            <person name="Viehrig K."/>
            <person name="Ye F."/>
            <person name="Su P."/>
            <person name="Kiefer A.F."/>
            <person name="Nichols A."/>
            <person name="Cepeda A.J."/>
            <person name="Yan W."/>
            <person name="Fan B."/>
            <person name="Jiang Y."/>
            <person name="Adhikari A."/>
            <person name="Zheng C.-J."/>
            <person name="Schuster L."/>
            <person name="Cowan T.M."/>
            <person name="Smanski M.J."/>
            <person name="Chevrette M.G."/>
            <person name="De Carvalho L.P.S."/>
            <person name="Shen B."/>
        </authorList>
    </citation>
    <scope>NUCLEOTIDE SEQUENCE [LARGE SCALE GENOMIC DNA]</scope>
    <source>
        <strain evidence="1 2">NPDC052347</strain>
    </source>
</reference>
<keyword evidence="2" id="KW-1185">Reference proteome</keyword>
<gene>
    <name evidence="1" type="ORF">AB0L16_29090</name>
</gene>
<evidence type="ECO:0000313" key="1">
    <source>
        <dbReference type="EMBL" id="MEV5510436.1"/>
    </source>
</evidence>
<sequence>MWGWRRARGQWSAEAGEVLRETIERAVENHRLLDHAYARLADALEQVKSLLGQGDGLPADTVRARLATVQPTLDHWPAARASFDRAVAAWRDPEGVAPEAVREAIETFAIRAEGAASLMDSVSGAAENLLGLRDKLLEIRARLAPVRERAHAALTAARTELVGLPLAAQLEAVEEQLHALDAGRVEVEPNHRLTDAYRNLELRLAELRGAP</sequence>